<dbReference type="GeneID" id="81376742"/>
<dbReference type="Pfam" id="PF04082">
    <property type="entry name" value="Fungal_trans"/>
    <property type="match status" value="1"/>
</dbReference>
<evidence type="ECO:0000256" key="1">
    <source>
        <dbReference type="ARBA" id="ARBA00004123"/>
    </source>
</evidence>
<feature type="compositionally biased region" description="Polar residues" evidence="6">
    <location>
        <begin position="91"/>
        <end position="107"/>
    </location>
</feature>
<feature type="region of interest" description="Disordered" evidence="6">
    <location>
        <begin position="7"/>
        <end position="40"/>
    </location>
</feature>
<sequence length="614" mass="67203">MLARLCETQLSDRNQASASNEGNETTEYGLGEGRKADNREDLRTNLNRGQSAQRNNMSWEVLLNDGHVVQYVNNPNIKDLLQDEDKMRATPSPSNHKSPPNLQTNSNTAIPTPIPTPAPLQSQNQQSTILTSYPTPELALHLWSTYSKSVDPVLKILHKPTTQSAVLSTILDPTSATRSMFALTYAIYYAAITALCHNHTSGSGTTRSGSNTIIPEHWSNEEERKTLLSRYKSALDTILLSTELMDSPDLTSLQALAIYATTLRTHSPTRSVWVLTGLTIRLSQSIGLHRNGTDLNLTPFETELRLRLWWHLCVLDLRAPEDQGFEISVDVQGQGLRLPLNVNDDQLFPAPSPTAEILSKIAGQHFTTAKKKMEFILQLREESISTPPVLSTAQPTQTPTPHSFTLACDAIDSNRLLLQSSFSNEFRWLFTTYTQWYALAYILRCLCNVHVPRGVKGADIQRAWALVDDVFPDMSTTISASVGGCAPGGSDVEHGSIWKCLVRLRQQAMGLRGGQGQGQGEVGNVMPVDSVGAGGNGGTSTSNNYKDTLRMKTHAGADAGASSMDVDFSEFDIQNLGGGDFSAFSGFAADIPFLPEWNAIMNGCFDEMGESVQV</sequence>
<name>A0A9W9VD13_9EURO</name>
<comment type="subcellular location">
    <subcellularLocation>
        <location evidence="1">Nucleus</location>
    </subcellularLocation>
</comment>
<evidence type="ECO:0000256" key="3">
    <source>
        <dbReference type="ARBA" id="ARBA00023015"/>
    </source>
</evidence>
<reference evidence="8" key="1">
    <citation type="submission" date="2022-12" db="EMBL/GenBank/DDBJ databases">
        <authorList>
            <person name="Petersen C."/>
        </authorList>
    </citation>
    <scope>NUCLEOTIDE SEQUENCE</scope>
    <source>
        <strain evidence="8">IBT 29677</strain>
    </source>
</reference>
<keyword evidence="5" id="KW-0539">Nucleus</keyword>
<proteinExistence type="predicted"/>
<accession>A0A9W9VD13</accession>
<evidence type="ECO:0000313" key="8">
    <source>
        <dbReference type="EMBL" id="KAJ5376239.1"/>
    </source>
</evidence>
<dbReference type="PANTHER" id="PTHR31001:SF50">
    <property type="entry name" value="ZN(II)2CYS6 TRANSCRIPTION FACTOR (EUROFUNG)"/>
    <property type="match status" value="1"/>
</dbReference>
<dbReference type="GO" id="GO:0003677">
    <property type="term" value="F:DNA binding"/>
    <property type="evidence" value="ECO:0007669"/>
    <property type="project" value="InterPro"/>
</dbReference>
<gene>
    <name evidence="8" type="ORF">N7509_013125</name>
</gene>
<dbReference type="PANTHER" id="PTHR31001">
    <property type="entry name" value="UNCHARACTERIZED TRANSCRIPTIONAL REGULATORY PROTEIN"/>
    <property type="match status" value="1"/>
</dbReference>
<dbReference type="CDD" id="cd12148">
    <property type="entry name" value="fungal_TF_MHR"/>
    <property type="match status" value="1"/>
</dbReference>
<dbReference type="InterPro" id="IPR050613">
    <property type="entry name" value="Sec_Metabolite_Reg"/>
</dbReference>
<reference evidence="8" key="2">
    <citation type="journal article" date="2023" name="IMA Fungus">
        <title>Comparative genomic study of the Penicillium genus elucidates a diverse pangenome and 15 lateral gene transfer events.</title>
        <authorList>
            <person name="Petersen C."/>
            <person name="Sorensen T."/>
            <person name="Nielsen M.R."/>
            <person name="Sondergaard T.E."/>
            <person name="Sorensen J.L."/>
            <person name="Fitzpatrick D.A."/>
            <person name="Frisvad J.C."/>
            <person name="Nielsen K.L."/>
        </authorList>
    </citation>
    <scope>NUCLEOTIDE SEQUENCE</scope>
    <source>
        <strain evidence="8">IBT 29677</strain>
    </source>
</reference>
<evidence type="ECO:0000313" key="9">
    <source>
        <dbReference type="Proteomes" id="UP001147747"/>
    </source>
</evidence>
<dbReference type="GO" id="GO:0008270">
    <property type="term" value="F:zinc ion binding"/>
    <property type="evidence" value="ECO:0007669"/>
    <property type="project" value="InterPro"/>
</dbReference>
<dbReference type="GO" id="GO:0006351">
    <property type="term" value="P:DNA-templated transcription"/>
    <property type="evidence" value="ECO:0007669"/>
    <property type="project" value="InterPro"/>
</dbReference>
<keyword evidence="3" id="KW-0805">Transcription regulation</keyword>
<dbReference type="Proteomes" id="UP001147747">
    <property type="component" value="Unassembled WGS sequence"/>
</dbReference>
<evidence type="ECO:0000256" key="6">
    <source>
        <dbReference type="SAM" id="MobiDB-lite"/>
    </source>
</evidence>
<feature type="domain" description="Xylanolytic transcriptional activator regulatory" evidence="7">
    <location>
        <begin position="272"/>
        <end position="345"/>
    </location>
</feature>
<dbReference type="AlphaFoldDB" id="A0A9W9VD13"/>
<organism evidence="8 9">
    <name type="scientific">Penicillium cosmopolitanum</name>
    <dbReference type="NCBI Taxonomy" id="1131564"/>
    <lineage>
        <taxon>Eukaryota</taxon>
        <taxon>Fungi</taxon>
        <taxon>Dikarya</taxon>
        <taxon>Ascomycota</taxon>
        <taxon>Pezizomycotina</taxon>
        <taxon>Eurotiomycetes</taxon>
        <taxon>Eurotiomycetidae</taxon>
        <taxon>Eurotiales</taxon>
        <taxon>Aspergillaceae</taxon>
        <taxon>Penicillium</taxon>
    </lineage>
</organism>
<evidence type="ECO:0000256" key="4">
    <source>
        <dbReference type="ARBA" id="ARBA00023163"/>
    </source>
</evidence>
<dbReference type="OrthoDB" id="424974at2759"/>
<dbReference type="RefSeq" id="XP_056481269.1">
    <property type="nucleotide sequence ID" value="XM_056637762.1"/>
</dbReference>
<dbReference type="GO" id="GO:0005634">
    <property type="term" value="C:nucleus"/>
    <property type="evidence" value="ECO:0007669"/>
    <property type="project" value="UniProtKB-SubCell"/>
</dbReference>
<evidence type="ECO:0000256" key="2">
    <source>
        <dbReference type="ARBA" id="ARBA00022723"/>
    </source>
</evidence>
<keyword evidence="9" id="KW-1185">Reference proteome</keyword>
<comment type="caution">
    <text evidence="8">The sequence shown here is derived from an EMBL/GenBank/DDBJ whole genome shotgun (WGS) entry which is preliminary data.</text>
</comment>
<keyword evidence="2" id="KW-0479">Metal-binding</keyword>
<dbReference type="SMART" id="SM00906">
    <property type="entry name" value="Fungal_trans"/>
    <property type="match status" value="1"/>
</dbReference>
<keyword evidence="4" id="KW-0804">Transcription</keyword>
<protein>
    <recommendedName>
        <fullName evidence="7">Xylanolytic transcriptional activator regulatory domain-containing protein</fullName>
    </recommendedName>
</protein>
<dbReference type="EMBL" id="JAPZBU010000012">
    <property type="protein sequence ID" value="KAJ5376239.1"/>
    <property type="molecule type" value="Genomic_DNA"/>
</dbReference>
<evidence type="ECO:0000259" key="7">
    <source>
        <dbReference type="SMART" id="SM00906"/>
    </source>
</evidence>
<feature type="compositionally biased region" description="Polar residues" evidence="6">
    <location>
        <begin position="8"/>
        <end position="26"/>
    </location>
</feature>
<dbReference type="InterPro" id="IPR007219">
    <property type="entry name" value="XnlR_reg_dom"/>
</dbReference>
<evidence type="ECO:0000256" key="5">
    <source>
        <dbReference type="ARBA" id="ARBA00023242"/>
    </source>
</evidence>
<feature type="region of interest" description="Disordered" evidence="6">
    <location>
        <begin position="87"/>
        <end position="126"/>
    </location>
</feature>